<evidence type="ECO:0000313" key="2">
    <source>
        <dbReference type="Proteomes" id="UP000295274"/>
    </source>
</evidence>
<comment type="caution">
    <text evidence="1">The sequence shown here is derived from an EMBL/GenBank/DDBJ whole genome shotgun (WGS) entry which is preliminary data.</text>
</comment>
<dbReference type="PANTHER" id="PTHR36436:SF6">
    <property type="entry name" value="SLL5081 PROTEIN"/>
    <property type="match status" value="1"/>
</dbReference>
<dbReference type="InterPro" id="IPR035948">
    <property type="entry name" value="YwqG-like_sf"/>
</dbReference>
<dbReference type="PANTHER" id="PTHR36436">
    <property type="entry name" value="SLL5081 PROTEIN"/>
    <property type="match status" value="1"/>
</dbReference>
<accession>A0A4R7D447</accession>
<dbReference type="SUPFAM" id="SSF103032">
    <property type="entry name" value="Hypothetical protein YwqG"/>
    <property type="match status" value="1"/>
</dbReference>
<dbReference type="EMBL" id="SNZW01000014">
    <property type="protein sequence ID" value="TDS15092.1"/>
    <property type="molecule type" value="Genomic_DNA"/>
</dbReference>
<protein>
    <submittedName>
        <fullName evidence="1">Uncharacterized protein YwqG</fullName>
    </submittedName>
</protein>
<dbReference type="InterPro" id="IPR015315">
    <property type="entry name" value="DUF1963"/>
</dbReference>
<gene>
    <name evidence="1" type="ORF">DFQ03_1728</name>
</gene>
<dbReference type="OrthoDB" id="8856529at2"/>
<dbReference type="RefSeq" id="WP_133672725.1">
    <property type="nucleotide sequence ID" value="NZ_SNZW01000014.1"/>
</dbReference>
<proteinExistence type="predicted"/>
<name>A0A4R7D447_9FLAO</name>
<dbReference type="AlphaFoldDB" id="A0A4R7D447"/>
<sequence length="311" mass="36599">MSKRNNSYLYLVIILYSIMVNSQDNLSKIKNQILISDFNIPYSYKIELSKLVQPTVGVRTIVKDDKNINIGSSKIGGKPDLPSNFDWPKMDDEFLTFCAQYNLEEINIYDVSNELPSRGIIYVFIYIDQEWPGFLNKKSSYKVIFQENTDELIRTEFPFNYFNEGIFEPSKIKYFESYTMPDDESIILKNLQDNYEDFHNLYHSTYEYIEHLTELDIDSFHQVLGFDRSIQSSVTYNFAEIELEITTQKEWKTKESEVLELSKKYKLLLQLDTDDNNLEKFSGSSTIYFGIEHKDLEMKNFDNVIMAFQGT</sequence>
<dbReference type="Gene3D" id="2.30.320.10">
    <property type="entry name" value="YwqG-like"/>
    <property type="match status" value="1"/>
</dbReference>
<reference evidence="1 2" key="1">
    <citation type="submission" date="2019-03" db="EMBL/GenBank/DDBJ databases">
        <title>Genomic Encyclopedia of Type Strains, Phase III (KMG-III): the genomes of soil and plant-associated and newly described type strains.</title>
        <authorList>
            <person name="Whitman W."/>
        </authorList>
    </citation>
    <scope>NUCLEOTIDE SEQUENCE [LARGE SCALE GENOMIC DNA]</scope>
    <source>
        <strain evidence="1 2">CECT 8455</strain>
    </source>
</reference>
<keyword evidence="2" id="KW-1185">Reference proteome</keyword>
<organism evidence="1 2">
    <name type="scientific">Maribacter caenipelagi</name>
    <dbReference type="NCBI Taxonomy" id="1447781"/>
    <lineage>
        <taxon>Bacteria</taxon>
        <taxon>Pseudomonadati</taxon>
        <taxon>Bacteroidota</taxon>
        <taxon>Flavobacteriia</taxon>
        <taxon>Flavobacteriales</taxon>
        <taxon>Flavobacteriaceae</taxon>
        <taxon>Maribacter</taxon>
    </lineage>
</organism>
<dbReference type="Pfam" id="PF09234">
    <property type="entry name" value="DUF1963"/>
    <property type="match status" value="1"/>
</dbReference>
<dbReference type="Proteomes" id="UP000295274">
    <property type="component" value="Unassembled WGS sequence"/>
</dbReference>
<evidence type="ECO:0000313" key="1">
    <source>
        <dbReference type="EMBL" id="TDS15092.1"/>
    </source>
</evidence>